<evidence type="ECO:0000256" key="1">
    <source>
        <dbReference type="PIRSR" id="PIRSR016184-1"/>
    </source>
</evidence>
<organism evidence="2 3">
    <name type="scientific">Klenkia brasiliensis</name>
    <dbReference type="NCBI Taxonomy" id="333142"/>
    <lineage>
        <taxon>Bacteria</taxon>
        <taxon>Bacillati</taxon>
        <taxon>Actinomycetota</taxon>
        <taxon>Actinomycetes</taxon>
        <taxon>Geodermatophilales</taxon>
        <taxon>Geodermatophilaceae</taxon>
        <taxon>Klenkia</taxon>
    </lineage>
</organism>
<dbReference type="Pfam" id="PF02567">
    <property type="entry name" value="PhzC-PhzF"/>
    <property type="match status" value="1"/>
</dbReference>
<dbReference type="GO" id="GO:0005737">
    <property type="term" value="C:cytoplasm"/>
    <property type="evidence" value="ECO:0007669"/>
    <property type="project" value="TreeGrafter"/>
</dbReference>
<dbReference type="PANTHER" id="PTHR13774">
    <property type="entry name" value="PHENAZINE BIOSYNTHESIS PROTEIN"/>
    <property type="match status" value="1"/>
</dbReference>
<dbReference type="InterPro" id="IPR003719">
    <property type="entry name" value="Phenazine_PhzF-like"/>
</dbReference>
<proteinExistence type="predicted"/>
<accession>A0A1G7L5R9</accession>
<gene>
    <name evidence="2" type="ORF">SAMN05660324_0145</name>
</gene>
<dbReference type="NCBIfam" id="TIGR00654">
    <property type="entry name" value="PhzF_family"/>
    <property type="match status" value="1"/>
</dbReference>
<protein>
    <submittedName>
        <fullName evidence="2">Trans-2,3-dihydro-3-hydroxyanthranilate isomerase</fullName>
    </submittedName>
</protein>
<dbReference type="GO" id="GO:0016853">
    <property type="term" value="F:isomerase activity"/>
    <property type="evidence" value="ECO:0007669"/>
    <property type="project" value="UniProtKB-KW"/>
</dbReference>
<sequence length="295" mass="29771">MVTNPEATVAPVLSFEVVDVFAPRPFAGNPLAVVLGAGDLTTDQCQALAREFHLSETTFVTAVHEGGYAVRIFTTETELPFAGHPSVGTAHTLVRLGLLAPGTVRQECGVGTVPVEVTADGARLTGGPVSLRPGPDPVALGAALGLGPDDVTGRPAHLVGCGLEFTQLDVRPDAVARAVPDRRALAALLPAEVGGGVSVIGRGPGAEHTVRVFAGGLSWEEDPATGSAALATGVWLAAEGLVGEGTSSYRLHQGAALQRPSVLDCTVAVDGGRAVSATVAGDVHPVSRGTIAVPA</sequence>
<dbReference type="EMBL" id="FNCF01000001">
    <property type="protein sequence ID" value="SDF44803.1"/>
    <property type="molecule type" value="Genomic_DNA"/>
</dbReference>
<feature type="active site" evidence="1">
    <location>
        <position position="56"/>
    </location>
</feature>
<keyword evidence="2" id="KW-0413">Isomerase</keyword>
<keyword evidence="3" id="KW-1185">Reference proteome</keyword>
<evidence type="ECO:0000313" key="3">
    <source>
        <dbReference type="Proteomes" id="UP000198863"/>
    </source>
</evidence>
<dbReference type="PIRSF" id="PIRSF016184">
    <property type="entry name" value="PhzC_PhzF"/>
    <property type="match status" value="1"/>
</dbReference>
<dbReference type="PANTHER" id="PTHR13774:SF32">
    <property type="entry name" value="ANTISENSE-ENHANCING SEQUENCE 1"/>
    <property type="match status" value="1"/>
</dbReference>
<dbReference type="SUPFAM" id="SSF54506">
    <property type="entry name" value="Diaminopimelate epimerase-like"/>
    <property type="match status" value="1"/>
</dbReference>
<evidence type="ECO:0000313" key="2">
    <source>
        <dbReference type="EMBL" id="SDF44803.1"/>
    </source>
</evidence>
<dbReference type="Gene3D" id="3.10.310.10">
    <property type="entry name" value="Diaminopimelate Epimerase, Chain A, domain 1"/>
    <property type="match status" value="2"/>
</dbReference>
<reference evidence="3" key="1">
    <citation type="submission" date="2016-10" db="EMBL/GenBank/DDBJ databases">
        <authorList>
            <person name="Varghese N."/>
            <person name="Submissions S."/>
        </authorList>
    </citation>
    <scope>NUCLEOTIDE SEQUENCE [LARGE SCALE GENOMIC DNA]</scope>
    <source>
        <strain evidence="3">DSM 44526</strain>
    </source>
</reference>
<name>A0A1G7L5R9_9ACTN</name>
<dbReference type="AlphaFoldDB" id="A0A1G7L5R9"/>
<dbReference type="Proteomes" id="UP000198863">
    <property type="component" value="Unassembled WGS sequence"/>
</dbReference>